<dbReference type="SUPFAM" id="SSF52540">
    <property type="entry name" value="P-loop containing nucleoside triphosphate hydrolases"/>
    <property type="match status" value="1"/>
</dbReference>
<keyword evidence="5 11" id="KW-0067">ATP-binding</keyword>
<feature type="transmembrane region" description="Helical" evidence="8">
    <location>
        <begin position="273"/>
        <end position="297"/>
    </location>
</feature>
<evidence type="ECO:0000256" key="1">
    <source>
        <dbReference type="ARBA" id="ARBA00004651"/>
    </source>
</evidence>
<gene>
    <name evidence="11" type="ORF">SAMN05660895_0752</name>
</gene>
<dbReference type="Gene3D" id="1.20.1560.10">
    <property type="entry name" value="ABC transporter type 1, transmembrane domain"/>
    <property type="match status" value="1"/>
</dbReference>
<evidence type="ECO:0000256" key="8">
    <source>
        <dbReference type="SAM" id="Phobius"/>
    </source>
</evidence>
<dbReference type="InterPro" id="IPR039421">
    <property type="entry name" value="Type_1_exporter"/>
</dbReference>
<evidence type="ECO:0000256" key="4">
    <source>
        <dbReference type="ARBA" id="ARBA00022741"/>
    </source>
</evidence>
<dbReference type="PANTHER" id="PTHR43394:SF1">
    <property type="entry name" value="ATP-BINDING CASSETTE SUB-FAMILY B MEMBER 10, MITOCHONDRIAL"/>
    <property type="match status" value="1"/>
</dbReference>
<keyword evidence="12" id="KW-1185">Reference proteome</keyword>
<feature type="transmembrane region" description="Helical" evidence="8">
    <location>
        <begin position="20"/>
        <end position="46"/>
    </location>
</feature>
<feature type="domain" description="ABC transmembrane type-1" evidence="10">
    <location>
        <begin position="69"/>
        <end position="335"/>
    </location>
</feature>
<keyword evidence="3 8" id="KW-0812">Transmembrane</keyword>
<dbReference type="PROSITE" id="PS50929">
    <property type="entry name" value="ABC_TM1F"/>
    <property type="match status" value="1"/>
</dbReference>
<dbReference type="SMART" id="SM00382">
    <property type="entry name" value="AAA"/>
    <property type="match status" value="1"/>
</dbReference>
<feature type="domain" description="ABC transporter" evidence="9">
    <location>
        <begin position="369"/>
        <end position="603"/>
    </location>
</feature>
<feature type="transmembrane region" description="Helical" evidence="8">
    <location>
        <begin position="58"/>
        <end position="74"/>
    </location>
</feature>
<feature type="transmembrane region" description="Helical" evidence="8">
    <location>
        <begin position="86"/>
        <end position="104"/>
    </location>
</feature>
<dbReference type="EMBL" id="FPCJ01000001">
    <property type="protein sequence ID" value="SFV30294.1"/>
    <property type="molecule type" value="Genomic_DNA"/>
</dbReference>
<reference evidence="12" key="1">
    <citation type="submission" date="2016-10" db="EMBL/GenBank/DDBJ databases">
        <authorList>
            <person name="Varghese N."/>
            <person name="Submissions S."/>
        </authorList>
    </citation>
    <scope>NUCLEOTIDE SEQUENCE [LARGE SCALE GENOMIC DNA]</scope>
    <source>
        <strain evidence="12">DSM 14807</strain>
    </source>
</reference>
<feature type="transmembrane region" description="Helical" evidence="8">
    <location>
        <begin position="303"/>
        <end position="320"/>
    </location>
</feature>
<evidence type="ECO:0000256" key="2">
    <source>
        <dbReference type="ARBA" id="ARBA00022448"/>
    </source>
</evidence>
<dbReference type="AlphaFoldDB" id="A0A1I7N6J7"/>
<evidence type="ECO:0000259" key="9">
    <source>
        <dbReference type="PROSITE" id="PS50893"/>
    </source>
</evidence>
<dbReference type="PROSITE" id="PS50893">
    <property type="entry name" value="ABC_TRANSPORTER_2"/>
    <property type="match status" value="1"/>
</dbReference>
<comment type="subcellular location">
    <subcellularLocation>
        <location evidence="1">Cell membrane</location>
        <topology evidence="1">Multi-pass membrane protein</topology>
    </subcellularLocation>
</comment>
<dbReference type="PROSITE" id="PS00211">
    <property type="entry name" value="ABC_TRANSPORTER_1"/>
    <property type="match status" value="1"/>
</dbReference>
<evidence type="ECO:0000313" key="11">
    <source>
        <dbReference type="EMBL" id="SFV30294.1"/>
    </source>
</evidence>
<evidence type="ECO:0000259" key="10">
    <source>
        <dbReference type="PROSITE" id="PS50929"/>
    </source>
</evidence>
<dbReference type="InterPro" id="IPR017871">
    <property type="entry name" value="ABC_transporter-like_CS"/>
</dbReference>
<dbReference type="Pfam" id="PF00005">
    <property type="entry name" value="ABC_tran"/>
    <property type="match status" value="1"/>
</dbReference>
<protein>
    <submittedName>
        <fullName evidence="11">ATP-binding cassette, subfamily B, MsbA</fullName>
    </submittedName>
</protein>
<dbReference type="CDD" id="cd18552">
    <property type="entry name" value="ABC_6TM_MsbA_like"/>
    <property type="match status" value="1"/>
</dbReference>
<keyword evidence="6 8" id="KW-1133">Transmembrane helix</keyword>
<organism evidence="11 12">
    <name type="scientific">Thermoflavifilum thermophilum</name>
    <dbReference type="NCBI Taxonomy" id="1393122"/>
    <lineage>
        <taxon>Bacteria</taxon>
        <taxon>Pseudomonadati</taxon>
        <taxon>Bacteroidota</taxon>
        <taxon>Chitinophagia</taxon>
        <taxon>Chitinophagales</taxon>
        <taxon>Chitinophagaceae</taxon>
        <taxon>Thermoflavifilum</taxon>
    </lineage>
</organism>
<dbReference type="GO" id="GO:0005886">
    <property type="term" value="C:plasma membrane"/>
    <property type="evidence" value="ECO:0007669"/>
    <property type="project" value="UniProtKB-SubCell"/>
</dbReference>
<keyword evidence="7 8" id="KW-0472">Membrane</keyword>
<sequence length="613" mass="68943">MKNLLWVLRYLKNHVQGIVLYFICNLLSIFFSLISLTMLIPFLSLIFGKTQPVHTKPVFHFSSSSLLQLFNYYLTQVIDTYGKSYAIGVICLVVMVAILLKNLFSYGASFISTPIRNSILMDIRRDLFNHVIALPIGYFSEEKKADILSRMTNDVQEIEVSIISFLESAFRDPFTVLIYFCTLLILSPQLTLFLVILLPAAGFVIGRISKSLKRHSNAGQQRLSNLLAIMDETITGLRIVKAFNAERHQQIKFQHENHQLFRLKNRINRRRDLASPLSEFLGVVVLCVVLFFGGQLALSNPPVVSADVFIAYIAIFSQIINPLKSFSTTSYNIQKGRASAERIQQILSTPITVVEKPGARPIVSFEYAIEFRNVSFRYRDQLVLDRISLTIPKGKTIAIVGASGAGKSTLVDLLPRFHDVTEGEILIDGINIKEYRLQDLRRLMGIVTQEPILFNDTIANNIALGANGEVREEDIIAAARIANAHAFIMQKEEGYATIVGDRGIKLSGGEKQRITIARAVLKNPPILILDEATSSLDTESERLVQEAIQRLMKHRTSIIVAHRLSTIQHADEIYVLSNGRIVEHGSHDELMAFDGTYRRLIRMQQIDVPATDA</sequence>
<dbReference type="InterPro" id="IPR003439">
    <property type="entry name" value="ABC_transporter-like_ATP-bd"/>
</dbReference>
<dbReference type="InterPro" id="IPR011527">
    <property type="entry name" value="ABC1_TM_dom"/>
</dbReference>
<keyword evidence="4" id="KW-0547">Nucleotide-binding</keyword>
<evidence type="ECO:0000256" key="5">
    <source>
        <dbReference type="ARBA" id="ARBA00022840"/>
    </source>
</evidence>
<evidence type="ECO:0000256" key="3">
    <source>
        <dbReference type="ARBA" id="ARBA00022692"/>
    </source>
</evidence>
<name>A0A1I7N6J7_9BACT</name>
<dbReference type="OrthoDB" id="9780296at2"/>
<dbReference type="SUPFAM" id="SSF90123">
    <property type="entry name" value="ABC transporter transmembrane region"/>
    <property type="match status" value="1"/>
</dbReference>
<keyword evidence="2" id="KW-0813">Transport</keyword>
<dbReference type="RefSeq" id="WP_092457908.1">
    <property type="nucleotide sequence ID" value="NZ_FPCJ01000001.1"/>
</dbReference>
<dbReference type="PANTHER" id="PTHR43394">
    <property type="entry name" value="ATP-DEPENDENT PERMEASE MDL1, MITOCHONDRIAL"/>
    <property type="match status" value="1"/>
</dbReference>
<feature type="transmembrane region" description="Helical" evidence="8">
    <location>
        <begin position="176"/>
        <end position="205"/>
    </location>
</feature>
<dbReference type="Pfam" id="PF00664">
    <property type="entry name" value="ABC_membrane"/>
    <property type="match status" value="1"/>
</dbReference>
<evidence type="ECO:0000313" key="12">
    <source>
        <dbReference type="Proteomes" id="UP000199537"/>
    </source>
</evidence>
<dbReference type="GO" id="GO:0015421">
    <property type="term" value="F:ABC-type oligopeptide transporter activity"/>
    <property type="evidence" value="ECO:0007669"/>
    <property type="project" value="TreeGrafter"/>
</dbReference>
<evidence type="ECO:0000256" key="7">
    <source>
        <dbReference type="ARBA" id="ARBA00023136"/>
    </source>
</evidence>
<accession>A0A1I7N6J7</accession>
<dbReference type="GO" id="GO:0016887">
    <property type="term" value="F:ATP hydrolysis activity"/>
    <property type="evidence" value="ECO:0007669"/>
    <property type="project" value="InterPro"/>
</dbReference>
<dbReference type="STRING" id="1393122.SAMN05660895_0752"/>
<dbReference type="FunFam" id="3.40.50.300:FF:000287">
    <property type="entry name" value="Multidrug ABC transporter ATP-binding protein"/>
    <property type="match status" value="1"/>
</dbReference>
<evidence type="ECO:0000256" key="6">
    <source>
        <dbReference type="ARBA" id="ARBA00022989"/>
    </source>
</evidence>
<dbReference type="InterPro" id="IPR003593">
    <property type="entry name" value="AAA+_ATPase"/>
</dbReference>
<dbReference type="Gene3D" id="3.40.50.300">
    <property type="entry name" value="P-loop containing nucleotide triphosphate hydrolases"/>
    <property type="match status" value="1"/>
</dbReference>
<dbReference type="GO" id="GO:0005524">
    <property type="term" value="F:ATP binding"/>
    <property type="evidence" value="ECO:0007669"/>
    <property type="project" value="UniProtKB-KW"/>
</dbReference>
<proteinExistence type="predicted"/>
<dbReference type="Proteomes" id="UP000199537">
    <property type="component" value="Unassembled WGS sequence"/>
</dbReference>
<dbReference type="InterPro" id="IPR036640">
    <property type="entry name" value="ABC1_TM_sf"/>
</dbReference>
<dbReference type="InterPro" id="IPR027417">
    <property type="entry name" value="P-loop_NTPase"/>
</dbReference>